<dbReference type="InterPro" id="IPR011009">
    <property type="entry name" value="Kinase-like_dom_sf"/>
</dbReference>
<reference evidence="1" key="1">
    <citation type="submission" date="2023-08" db="EMBL/GenBank/DDBJ databases">
        <title>Functional and genomic diversity of the sorghum phyllosphere microbiome.</title>
        <authorList>
            <person name="Shade A."/>
        </authorList>
    </citation>
    <scope>NUCLEOTIDE SEQUENCE</scope>
    <source>
        <strain evidence="1">SORGH_AS_0201</strain>
    </source>
</reference>
<keyword evidence="1" id="KW-0808">Transferase</keyword>
<dbReference type="Proteomes" id="UP001268036">
    <property type="component" value="Unassembled WGS sequence"/>
</dbReference>
<sequence>MGVMTQGDKGFDRWWNTAGDWVEAPNVRRGGESGVQRLRLPDGTLAYVKRQVGHLYRSLRHPLGRPTALRERDALLALRELGIQVPKLLFCDARQADGGWRALLVSAALEGYQDLDQWYAEGGGSQLNEAEHERFLATLAGVLARMHRHRWQHGCLYPKHIFVAERQGAEGKEFDVALLDLEKCRQRISLDTAARRDMLQLRRHSSWNAAQWRTLIYVYQHALGRKIRGLES</sequence>
<evidence type="ECO:0000313" key="2">
    <source>
        <dbReference type="Proteomes" id="UP001268036"/>
    </source>
</evidence>
<dbReference type="SUPFAM" id="SSF56112">
    <property type="entry name" value="Protein kinase-like (PK-like)"/>
    <property type="match status" value="1"/>
</dbReference>
<dbReference type="AlphaFoldDB" id="A0AAJ2BV54"/>
<protein>
    <submittedName>
        <fullName evidence="1">tRNA A-37 threonylcarbamoyl transferase component Bud32</fullName>
    </submittedName>
</protein>
<dbReference type="EMBL" id="JAVJAF010000001">
    <property type="protein sequence ID" value="MDR6233498.1"/>
    <property type="molecule type" value="Genomic_DNA"/>
</dbReference>
<dbReference type="InterPro" id="IPR027023">
    <property type="entry name" value="Put_LipoPS_kinase_InaA"/>
</dbReference>
<dbReference type="RefSeq" id="WP_140220719.1">
    <property type="nucleotide sequence ID" value="NZ_CP021645.1"/>
</dbReference>
<gene>
    <name evidence="1" type="ORF">QE440_001239</name>
</gene>
<accession>A0AAJ2BV54</accession>
<name>A0AAJ2BV54_9PSED</name>
<proteinExistence type="predicted"/>
<comment type="caution">
    <text evidence="1">The sequence shown here is derived from an EMBL/GenBank/DDBJ whole genome shotgun (WGS) entry which is preliminary data.</text>
</comment>
<dbReference type="GO" id="GO:0016740">
    <property type="term" value="F:transferase activity"/>
    <property type="evidence" value="ECO:0007669"/>
    <property type="project" value="UniProtKB-KW"/>
</dbReference>
<organism evidence="1 2">
    <name type="scientific">Pseudomonas oryzihabitans</name>
    <dbReference type="NCBI Taxonomy" id="47885"/>
    <lineage>
        <taxon>Bacteria</taxon>
        <taxon>Pseudomonadati</taxon>
        <taxon>Pseudomonadota</taxon>
        <taxon>Gammaproteobacteria</taxon>
        <taxon>Pseudomonadales</taxon>
        <taxon>Pseudomonadaceae</taxon>
        <taxon>Pseudomonas</taxon>
    </lineage>
</organism>
<dbReference type="PIRSF" id="PIRSF026326">
    <property type="entry name" value="InaA"/>
    <property type="match status" value="1"/>
</dbReference>
<evidence type="ECO:0000313" key="1">
    <source>
        <dbReference type="EMBL" id="MDR6233498.1"/>
    </source>
</evidence>
<dbReference type="Pfam" id="PF06293">
    <property type="entry name" value="Kdo"/>
    <property type="match status" value="1"/>
</dbReference>